<proteinExistence type="predicted"/>
<dbReference type="Pfam" id="PF00652">
    <property type="entry name" value="Ricin_B_lectin"/>
    <property type="match status" value="1"/>
</dbReference>
<protein>
    <recommendedName>
        <fullName evidence="1">Ricin B lectin domain-containing protein</fullName>
    </recommendedName>
</protein>
<reference evidence="3" key="1">
    <citation type="submission" date="2011-05" db="EMBL/GenBank/DDBJ databases">
        <authorList>
            <person name="Richards S.R."/>
            <person name="Qu J."/>
            <person name="Jiang H."/>
            <person name="Jhangiani S.N."/>
            <person name="Agravi P."/>
            <person name="Goodspeed R."/>
            <person name="Gross S."/>
            <person name="Mandapat C."/>
            <person name="Jackson L."/>
            <person name="Mathew T."/>
            <person name="Pu L."/>
            <person name="Thornton R."/>
            <person name="Saada N."/>
            <person name="Wilczek-Boney K.B."/>
            <person name="Lee S."/>
            <person name="Kovar C."/>
            <person name="Wu Y."/>
            <person name="Scherer S.E."/>
            <person name="Worley K.C."/>
            <person name="Muzny D.M."/>
            <person name="Gibbs R."/>
        </authorList>
    </citation>
    <scope>NUCLEOTIDE SEQUENCE</scope>
    <source>
        <strain evidence="3">Brora</strain>
    </source>
</reference>
<feature type="domain" description="Ricin B lectin" evidence="1">
    <location>
        <begin position="5"/>
        <end position="126"/>
    </location>
</feature>
<evidence type="ECO:0000313" key="3">
    <source>
        <dbReference type="Proteomes" id="UP000014500"/>
    </source>
</evidence>
<dbReference type="SMART" id="SM00458">
    <property type="entry name" value="RICIN"/>
    <property type="match status" value="1"/>
</dbReference>
<dbReference type="Gene3D" id="2.80.10.50">
    <property type="match status" value="1"/>
</dbReference>
<dbReference type="InterPro" id="IPR035992">
    <property type="entry name" value="Ricin_B-like_lectins"/>
</dbReference>
<dbReference type="InterPro" id="IPR000772">
    <property type="entry name" value="Ricin_B_lectin"/>
</dbReference>
<dbReference type="OMA" id="CLTARIN"/>
<evidence type="ECO:0000259" key="1">
    <source>
        <dbReference type="SMART" id="SM00458"/>
    </source>
</evidence>
<keyword evidence="3" id="KW-1185">Reference proteome</keyword>
<evidence type="ECO:0000313" key="2">
    <source>
        <dbReference type="EnsemblMetazoa" id="SMAR015171-PA"/>
    </source>
</evidence>
<dbReference type="Proteomes" id="UP000014500">
    <property type="component" value="Unassembled WGS sequence"/>
</dbReference>
<name>T1JMU1_STRMM</name>
<dbReference type="EMBL" id="JH432211">
    <property type="status" value="NOT_ANNOTATED_CDS"/>
    <property type="molecule type" value="Genomic_DNA"/>
</dbReference>
<dbReference type="HOGENOM" id="CLU_1857805_0_0_1"/>
<dbReference type="PROSITE" id="PS50231">
    <property type="entry name" value="RICIN_B_LECTIN"/>
    <property type="match status" value="1"/>
</dbReference>
<dbReference type="SUPFAM" id="SSF50370">
    <property type="entry name" value="Ricin B-like lectins"/>
    <property type="match status" value="1"/>
</dbReference>
<reference evidence="2" key="2">
    <citation type="submission" date="2015-02" db="UniProtKB">
        <authorList>
            <consortium name="EnsemblMetazoa"/>
        </authorList>
    </citation>
    <scope>IDENTIFICATION</scope>
</reference>
<sequence>MPSGDDLGLGQLKQGEMCLRFDTRVLLTTCVLDTPSQVQEWVYTKTGAVRNGDSCISSEGERWVVTAGRCDDGAAAQVGVVNRKWIRRNRFIIHSATGLCLDSAHAPNVTVSKCRRNLYSQQWDFSVELQAADILSAR</sequence>
<dbReference type="EnsemblMetazoa" id="SMAR015171-RA">
    <property type="protein sequence ID" value="SMAR015171-PA"/>
    <property type="gene ID" value="SMAR015171"/>
</dbReference>
<organism evidence="2 3">
    <name type="scientific">Strigamia maritima</name>
    <name type="common">European centipede</name>
    <name type="synonym">Geophilus maritimus</name>
    <dbReference type="NCBI Taxonomy" id="126957"/>
    <lineage>
        <taxon>Eukaryota</taxon>
        <taxon>Metazoa</taxon>
        <taxon>Ecdysozoa</taxon>
        <taxon>Arthropoda</taxon>
        <taxon>Myriapoda</taxon>
        <taxon>Chilopoda</taxon>
        <taxon>Pleurostigmophora</taxon>
        <taxon>Geophilomorpha</taxon>
        <taxon>Linotaeniidae</taxon>
        <taxon>Strigamia</taxon>
    </lineage>
</organism>
<dbReference type="AlphaFoldDB" id="T1JMU1"/>
<accession>T1JMU1</accession>